<dbReference type="GO" id="GO:0003824">
    <property type="term" value="F:catalytic activity"/>
    <property type="evidence" value="ECO:0007669"/>
    <property type="project" value="InterPro"/>
</dbReference>
<protein>
    <recommendedName>
        <fullName evidence="5">Radical SAM core domain-containing protein</fullName>
    </recommendedName>
</protein>
<organism evidence="6 7">
    <name type="scientific">Candidatus Magasanikbacteria bacterium CG10_big_fil_rev_8_21_14_0_10_40_10</name>
    <dbReference type="NCBI Taxonomy" id="1974648"/>
    <lineage>
        <taxon>Bacteria</taxon>
        <taxon>Candidatus Magasanikiibacteriota</taxon>
    </lineage>
</organism>
<feature type="domain" description="Radical SAM core" evidence="5">
    <location>
        <begin position="13"/>
        <end position="150"/>
    </location>
</feature>
<dbReference type="GO" id="GO:0051536">
    <property type="term" value="F:iron-sulfur cluster binding"/>
    <property type="evidence" value="ECO:0007669"/>
    <property type="project" value="UniProtKB-KW"/>
</dbReference>
<dbReference type="Proteomes" id="UP000231183">
    <property type="component" value="Unassembled WGS sequence"/>
</dbReference>
<sequence>MKCHLPIDCVLAVTYNCNSRCVMCDIWKIKDFAQIAPSEFAKLPDSLRDINISGGEPFLRPDLSKIIQTVVKACPKARIVISSNGFATDLIIKQMRQILTIKPDIGVAISIDGIGAVHDKMRGISGGFEKAMKTVKELKDLGMTNLRLAFTVSRRNLKQVTQVYDLAISLGLQFTHSFAQSSEFYFGGKQNNDFDNNNRSLKEILQEQYNYIIKTELKSWNLKKWARAYYAQKMLEFVLSKKQPLSNAPGMDFFFMDPAGEIYPSVIHNFKMGKIGDVADGQFEQFWCSSRAEEIRAKTRQAKIPVWMICTARTAIRRHPWSVGWWVLKKKLRI</sequence>
<evidence type="ECO:0000256" key="3">
    <source>
        <dbReference type="ARBA" id="ARBA00023004"/>
    </source>
</evidence>
<dbReference type="AlphaFoldDB" id="A0A2M6W4Z2"/>
<evidence type="ECO:0000313" key="7">
    <source>
        <dbReference type="Proteomes" id="UP000231183"/>
    </source>
</evidence>
<dbReference type="GO" id="GO:0046872">
    <property type="term" value="F:metal ion binding"/>
    <property type="evidence" value="ECO:0007669"/>
    <property type="project" value="UniProtKB-KW"/>
</dbReference>
<name>A0A2M6W4Z2_9BACT</name>
<gene>
    <name evidence="6" type="ORF">COU31_01060</name>
</gene>
<keyword evidence="4" id="KW-0411">Iron-sulfur</keyword>
<dbReference type="PANTHER" id="PTHR11228">
    <property type="entry name" value="RADICAL SAM DOMAIN PROTEIN"/>
    <property type="match status" value="1"/>
</dbReference>
<proteinExistence type="predicted"/>
<dbReference type="Gene3D" id="3.20.20.70">
    <property type="entry name" value="Aldolase class I"/>
    <property type="match status" value="1"/>
</dbReference>
<reference evidence="7" key="1">
    <citation type="submission" date="2017-09" db="EMBL/GenBank/DDBJ databases">
        <title>Depth-based differentiation of microbial function through sediment-hosted aquifers and enrichment of novel symbionts in the deep terrestrial subsurface.</title>
        <authorList>
            <person name="Probst A.J."/>
            <person name="Ladd B."/>
            <person name="Jarett J.K."/>
            <person name="Geller-Mcgrath D.E."/>
            <person name="Sieber C.M.K."/>
            <person name="Emerson J.B."/>
            <person name="Anantharaman K."/>
            <person name="Thomas B.C."/>
            <person name="Malmstrom R."/>
            <person name="Stieglmeier M."/>
            <person name="Klingl A."/>
            <person name="Woyke T."/>
            <person name="Ryan C.M."/>
            <person name="Banfield J.F."/>
        </authorList>
    </citation>
    <scope>NUCLEOTIDE SEQUENCE [LARGE SCALE GENOMIC DNA]</scope>
</reference>
<dbReference type="CDD" id="cd01335">
    <property type="entry name" value="Radical_SAM"/>
    <property type="match status" value="1"/>
</dbReference>
<evidence type="ECO:0000313" key="6">
    <source>
        <dbReference type="EMBL" id="PIT87800.1"/>
    </source>
</evidence>
<keyword evidence="3" id="KW-0408">Iron</keyword>
<comment type="caution">
    <text evidence="6">The sequence shown here is derived from an EMBL/GenBank/DDBJ whole genome shotgun (WGS) entry which is preliminary data.</text>
</comment>
<dbReference type="InterPro" id="IPR013785">
    <property type="entry name" value="Aldolase_TIM"/>
</dbReference>
<keyword evidence="1" id="KW-0949">S-adenosyl-L-methionine</keyword>
<dbReference type="InterPro" id="IPR050377">
    <property type="entry name" value="Radical_SAM_PqqE_MftC-like"/>
</dbReference>
<dbReference type="EMBL" id="PFBX01000006">
    <property type="protein sequence ID" value="PIT87800.1"/>
    <property type="molecule type" value="Genomic_DNA"/>
</dbReference>
<dbReference type="SUPFAM" id="SSF102114">
    <property type="entry name" value="Radical SAM enzymes"/>
    <property type="match status" value="1"/>
</dbReference>
<dbReference type="InterPro" id="IPR058240">
    <property type="entry name" value="rSAM_sf"/>
</dbReference>
<evidence type="ECO:0000256" key="4">
    <source>
        <dbReference type="ARBA" id="ARBA00023014"/>
    </source>
</evidence>
<evidence type="ECO:0000259" key="5">
    <source>
        <dbReference type="Pfam" id="PF04055"/>
    </source>
</evidence>
<accession>A0A2M6W4Z2</accession>
<dbReference type="Pfam" id="PF04055">
    <property type="entry name" value="Radical_SAM"/>
    <property type="match status" value="1"/>
</dbReference>
<dbReference type="SFLD" id="SFLDS00029">
    <property type="entry name" value="Radical_SAM"/>
    <property type="match status" value="1"/>
</dbReference>
<dbReference type="InterPro" id="IPR007197">
    <property type="entry name" value="rSAM"/>
</dbReference>
<dbReference type="SFLD" id="SFLDG01067">
    <property type="entry name" value="SPASM/twitch_domain_containing"/>
    <property type="match status" value="1"/>
</dbReference>
<evidence type="ECO:0000256" key="1">
    <source>
        <dbReference type="ARBA" id="ARBA00022691"/>
    </source>
</evidence>
<dbReference type="PANTHER" id="PTHR11228:SF7">
    <property type="entry name" value="PQQA PEPTIDE CYCLASE"/>
    <property type="match status" value="1"/>
</dbReference>
<evidence type="ECO:0000256" key="2">
    <source>
        <dbReference type="ARBA" id="ARBA00022723"/>
    </source>
</evidence>
<keyword evidence="2" id="KW-0479">Metal-binding</keyword>